<dbReference type="GO" id="GO:0043153">
    <property type="term" value="P:entrainment of circadian clock by photoperiod"/>
    <property type="evidence" value="ECO:0007669"/>
    <property type="project" value="TreeGrafter"/>
</dbReference>
<dbReference type="Proteomes" id="UP000195602">
    <property type="component" value="Unassembled WGS sequence"/>
</dbReference>
<feature type="domain" description="Photolyase/cryptochrome alpha/beta" evidence="7">
    <location>
        <begin position="59"/>
        <end position="197"/>
    </location>
</feature>
<name>A0AA91PXX2_CLALS</name>
<dbReference type="PROSITE" id="PS51645">
    <property type="entry name" value="PHR_CRY_ALPHA_BETA"/>
    <property type="match status" value="1"/>
</dbReference>
<dbReference type="GO" id="GO:0003904">
    <property type="term" value="F:deoxyribodipyrimidine photo-lyase activity"/>
    <property type="evidence" value="ECO:0007669"/>
    <property type="project" value="TreeGrafter"/>
</dbReference>
<dbReference type="InterPro" id="IPR018394">
    <property type="entry name" value="DNA_photolyase_1_CS_C"/>
</dbReference>
<dbReference type="PROSITE" id="PS00394">
    <property type="entry name" value="DNA_PHOTOLYASES_1_1"/>
    <property type="match status" value="1"/>
</dbReference>
<sequence length="548" mass="64365">MKKQKLGNLRKFANQYYPHQISAQDASTKYKNDENKPYNIFLNTFDETRTKRESIKPGKAVAHWFMRDLRVRDNNGLSHANKLALKNGIPMLCFWVHCPEMELAHNVGDFQKYYRFLSLHQLQEKLAKLNINLVIVKAERRADIIPQVVQLLQKYDISHVFSNLEYEVDELRLATTAMTKFLEEKVSFTPCHNSCVVLPGALKTKSKGTQYAVFSPWFRAWMAYVDQELFSKEHFEYDSPIKLEKQLSVSQQDLEIPDVDVDKERFHRYWKMIGEDGALEQLAEYIESDEINKYKDERDFLDLESVSNMSVHISSGTISTRTILQELRQNKKMKNLHTLKTSGVFEWIRQISWRDFYKHIICYWPYVCMFKPFHLEYDDLSWEYDEDHFERWCSGNTGFPIVDACMRCLNETGYLNNRGRLIVASFLSKNLLIDWRNGEQYFLSKLIDSDFCSNNGGWGFASSTGVDPQPYFRIFNPWTQSERFDPDGEFIKKWVPELVDVSAKMLHKETSDPLCANYTAPIVSHKETRSRALEKYKAAMEEGRKKNL</sequence>
<dbReference type="SUPFAM" id="SSF52425">
    <property type="entry name" value="Cryptochrome/photolyase, N-terminal domain"/>
    <property type="match status" value="1"/>
</dbReference>
<dbReference type="Pfam" id="PF00875">
    <property type="entry name" value="DNA_photolyase"/>
    <property type="match status" value="1"/>
</dbReference>
<dbReference type="AlphaFoldDB" id="A0AA91PXX2"/>
<dbReference type="InterPro" id="IPR014729">
    <property type="entry name" value="Rossmann-like_a/b/a_fold"/>
</dbReference>
<dbReference type="KEGG" id="clus:A9F13_14g00088"/>
<feature type="binding site" evidence="5">
    <location>
        <begin position="448"/>
        <end position="450"/>
    </location>
    <ligand>
        <name>FAD</name>
        <dbReference type="ChEBI" id="CHEBI:57692"/>
    </ligand>
</feature>
<dbReference type="GO" id="GO:0005634">
    <property type="term" value="C:nucleus"/>
    <property type="evidence" value="ECO:0007669"/>
    <property type="project" value="TreeGrafter"/>
</dbReference>
<feature type="binding site" evidence="5">
    <location>
        <position position="294"/>
    </location>
    <ligand>
        <name>FAD</name>
        <dbReference type="ChEBI" id="CHEBI:57692"/>
    </ligand>
</feature>
<dbReference type="PROSITE" id="PS00691">
    <property type="entry name" value="DNA_PHOTOLYASES_1_2"/>
    <property type="match status" value="1"/>
</dbReference>
<dbReference type="GO" id="GO:0006139">
    <property type="term" value="P:nucleobase-containing compound metabolic process"/>
    <property type="evidence" value="ECO:0007669"/>
    <property type="project" value="UniProtKB-ARBA"/>
</dbReference>
<dbReference type="PANTHER" id="PTHR11455">
    <property type="entry name" value="CRYPTOCHROME"/>
    <property type="match status" value="1"/>
</dbReference>
<feature type="binding site" evidence="5">
    <location>
        <position position="347"/>
    </location>
    <ligand>
        <name>FAD</name>
        <dbReference type="ChEBI" id="CHEBI:57692"/>
    </ligand>
</feature>
<dbReference type="PRINTS" id="PR00147">
    <property type="entry name" value="DNAPHOTLYASE"/>
</dbReference>
<dbReference type="SUPFAM" id="SSF48173">
    <property type="entry name" value="Cryptochrome/photolyase FAD-binding domain"/>
    <property type="match status" value="1"/>
</dbReference>
<evidence type="ECO:0000256" key="5">
    <source>
        <dbReference type="PIRSR" id="PIRSR602081-1"/>
    </source>
</evidence>
<accession>A0AA91PXX2</accession>
<feature type="site" description="Electron transfer via tryptophanyl radical" evidence="6">
    <location>
        <position position="458"/>
    </location>
</feature>
<comment type="similarity">
    <text evidence="1">Belongs to the DNA photolyase class-1 family.</text>
</comment>
<keyword evidence="2 5" id="KW-0285">Flavoprotein</keyword>
<comment type="caution">
    <text evidence="8">The sequence shown here is derived from an EMBL/GenBank/DDBJ whole genome shotgun (WGS) entry which is preliminary data.</text>
</comment>
<evidence type="ECO:0000313" key="9">
    <source>
        <dbReference type="Proteomes" id="UP000195602"/>
    </source>
</evidence>
<dbReference type="Gene3D" id="1.25.40.80">
    <property type="match status" value="1"/>
</dbReference>
<dbReference type="InterPro" id="IPR005101">
    <property type="entry name" value="Cryptochr/Photolyase_FAD-bd"/>
</dbReference>
<evidence type="ECO:0000256" key="6">
    <source>
        <dbReference type="PIRSR" id="PIRSR602081-2"/>
    </source>
</evidence>
<gene>
    <name evidence="8" type="ORF">A9F13_14g00088</name>
</gene>
<feature type="site" description="Electron transfer via tryptophanyl radical" evidence="6">
    <location>
        <position position="382"/>
    </location>
</feature>
<keyword evidence="3 5" id="KW-0274">FAD</keyword>
<keyword evidence="4" id="KW-0157">Chromophore</keyword>
<dbReference type="EMBL" id="LYUB02000014">
    <property type="protein sequence ID" value="OVF07182.1"/>
    <property type="molecule type" value="Genomic_DNA"/>
</dbReference>
<dbReference type="GO" id="GO:0003677">
    <property type="term" value="F:DNA binding"/>
    <property type="evidence" value="ECO:0007669"/>
    <property type="project" value="TreeGrafter"/>
</dbReference>
<feature type="site" description="Electron transfer via tryptophanyl radical" evidence="6">
    <location>
        <position position="435"/>
    </location>
</feature>
<dbReference type="PANTHER" id="PTHR11455:SF18">
    <property type="entry name" value="SI:CH1073-390K14.1"/>
    <property type="match status" value="1"/>
</dbReference>
<dbReference type="InterPro" id="IPR006050">
    <property type="entry name" value="DNA_photolyase_N"/>
</dbReference>
<proteinExistence type="inferred from homology"/>
<evidence type="ECO:0000256" key="3">
    <source>
        <dbReference type="ARBA" id="ARBA00022827"/>
    </source>
</evidence>
<dbReference type="Gene3D" id="1.10.579.10">
    <property type="entry name" value="DNA Cyclobutane Dipyrimidine Photolyase, subunit A, domain 3"/>
    <property type="match status" value="1"/>
</dbReference>
<dbReference type="InterPro" id="IPR002081">
    <property type="entry name" value="Cryptochrome/DNA_photolyase_1"/>
</dbReference>
<dbReference type="Pfam" id="PF03441">
    <property type="entry name" value="FAD_binding_7"/>
    <property type="match status" value="1"/>
</dbReference>
<evidence type="ECO:0000313" key="8">
    <source>
        <dbReference type="EMBL" id="OVF07182.1"/>
    </source>
</evidence>
<comment type="cofactor">
    <cofactor evidence="5">
        <name>FAD</name>
        <dbReference type="ChEBI" id="CHEBI:57692"/>
    </cofactor>
    <text evidence="5">Binds 1 FAD per subunit.</text>
</comment>
<evidence type="ECO:0000256" key="4">
    <source>
        <dbReference type="ARBA" id="ARBA00022991"/>
    </source>
</evidence>
<dbReference type="GO" id="GO:0005737">
    <property type="term" value="C:cytoplasm"/>
    <property type="evidence" value="ECO:0007669"/>
    <property type="project" value="TreeGrafter"/>
</dbReference>
<organism evidence="8 9">
    <name type="scientific">Clavispora lusitaniae</name>
    <name type="common">Candida lusitaniae</name>
    <dbReference type="NCBI Taxonomy" id="36911"/>
    <lineage>
        <taxon>Eukaryota</taxon>
        <taxon>Fungi</taxon>
        <taxon>Dikarya</taxon>
        <taxon>Ascomycota</taxon>
        <taxon>Saccharomycotina</taxon>
        <taxon>Pichiomycetes</taxon>
        <taxon>Metschnikowiaceae</taxon>
        <taxon>Clavispora</taxon>
    </lineage>
</organism>
<dbReference type="InterPro" id="IPR036155">
    <property type="entry name" value="Crypto/Photolyase_N_sf"/>
</dbReference>
<dbReference type="GO" id="GO:0032922">
    <property type="term" value="P:circadian regulation of gene expression"/>
    <property type="evidence" value="ECO:0007669"/>
    <property type="project" value="TreeGrafter"/>
</dbReference>
<reference evidence="8 9" key="1">
    <citation type="submission" date="2017-04" db="EMBL/GenBank/DDBJ databases">
        <title>Draft genome of the yeast Clavispora lusitaniae type strain CBS 6936.</title>
        <authorList>
            <person name="Durrens P."/>
            <person name="Klopp C."/>
            <person name="Biteau N."/>
            <person name="Fitton-Ouhabi V."/>
            <person name="Dementhon K."/>
            <person name="Accoceberry I."/>
            <person name="Sherman D.J."/>
            <person name="Noel T."/>
        </authorList>
    </citation>
    <scope>NUCLEOTIDE SEQUENCE [LARGE SCALE GENOMIC DNA]</scope>
    <source>
        <strain evidence="8 9">CBS 6936</strain>
    </source>
</reference>
<evidence type="ECO:0000256" key="1">
    <source>
        <dbReference type="ARBA" id="ARBA00005862"/>
    </source>
</evidence>
<dbReference type="Gene3D" id="3.40.50.620">
    <property type="entry name" value="HUPs"/>
    <property type="match status" value="1"/>
</dbReference>
<dbReference type="GO" id="GO:0006950">
    <property type="term" value="P:response to stress"/>
    <property type="evidence" value="ECO:0007669"/>
    <property type="project" value="UniProtKB-ARBA"/>
</dbReference>
<dbReference type="InterPro" id="IPR036134">
    <property type="entry name" value="Crypto/Photolyase_FAD-like_sf"/>
</dbReference>
<evidence type="ECO:0000259" key="7">
    <source>
        <dbReference type="PROSITE" id="PS51645"/>
    </source>
</evidence>
<feature type="binding site" evidence="5">
    <location>
        <begin position="350"/>
        <end position="357"/>
    </location>
    <ligand>
        <name>FAD</name>
        <dbReference type="ChEBI" id="CHEBI:57692"/>
    </ligand>
</feature>
<protein>
    <submittedName>
        <fullName evidence="8">Deoxyribodipyrimidine photo-lyase</fullName>
    </submittedName>
</protein>
<evidence type="ECO:0000256" key="2">
    <source>
        <dbReference type="ARBA" id="ARBA00022630"/>
    </source>
</evidence>
<dbReference type="GO" id="GO:0071949">
    <property type="term" value="F:FAD binding"/>
    <property type="evidence" value="ECO:0007669"/>
    <property type="project" value="TreeGrafter"/>
</dbReference>